<dbReference type="GO" id="GO:0016831">
    <property type="term" value="F:carboxy-lyase activity"/>
    <property type="evidence" value="ECO:0007669"/>
    <property type="project" value="InterPro"/>
</dbReference>
<dbReference type="AlphaFoldDB" id="A0A9D5K0T5"/>
<dbReference type="Pfam" id="PF04909">
    <property type="entry name" value="Amidohydro_2"/>
    <property type="match status" value="1"/>
</dbReference>
<evidence type="ECO:0000313" key="4">
    <source>
        <dbReference type="Proteomes" id="UP000649604"/>
    </source>
</evidence>
<dbReference type="EMBL" id="WJJP01000713">
    <property type="protein sequence ID" value="MBD3327262.1"/>
    <property type="molecule type" value="Genomic_DNA"/>
</dbReference>
<dbReference type="SUPFAM" id="SSF51556">
    <property type="entry name" value="Metallo-dependent hydrolases"/>
    <property type="match status" value="1"/>
</dbReference>
<evidence type="ECO:0000313" key="3">
    <source>
        <dbReference type="EMBL" id="MBD3327262.1"/>
    </source>
</evidence>
<dbReference type="InterPro" id="IPR032466">
    <property type="entry name" value="Metal_Hydrolase"/>
</dbReference>
<dbReference type="PANTHER" id="PTHR21240">
    <property type="entry name" value="2-AMINO-3-CARBOXYLMUCONATE-6-SEMIALDEHYDE DECARBOXYLASE"/>
    <property type="match status" value="1"/>
</dbReference>
<dbReference type="Gene3D" id="3.20.20.140">
    <property type="entry name" value="Metal-dependent hydrolases"/>
    <property type="match status" value="1"/>
</dbReference>
<comment type="caution">
    <text evidence="3">The sequence shown here is derived from an EMBL/GenBank/DDBJ whole genome shotgun (WGS) entry which is preliminary data.</text>
</comment>
<dbReference type="InterPro" id="IPR032465">
    <property type="entry name" value="ACMSD"/>
</dbReference>
<dbReference type="PANTHER" id="PTHR21240:SF19">
    <property type="entry name" value="CATALYTIC_ HYDROLASE"/>
    <property type="match status" value="1"/>
</dbReference>
<evidence type="ECO:0000256" key="1">
    <source>
        <dbReference type="ARBA" id="ARBA00023239"/>
    </source>
</evidence>
<reference evidence="3" key="1">
    <citation type="submission" date="2019-11" db="EMBL/GenBank/DDBJ databases">
        <title>Microbial mats filling the niche in hypersaline microbial mats.</title>
        <authorList>
            <person name="Wong H.L."/>
            <person name="Macleod F.I."/>
            <person name="White R.A. III"/>
            <person name="Burns B.P."/>
        </authorList>
    </citation>
    <scope>NUCLEOTIDE SEQUENCE</scope>
    <source>
        <strain evidence="3">Rbin_158</strain>
    </source>
</reference>
<organism evidence="3 4">
    <name type="scientific">candidate division KSB3 bacterium</name>
    <dbReference type="NCBI Taxonomy" id="2044937"/>
    <lineage>
        <taxon>Bacteria</taxon>
        <taxon>candidate division KSB3</taxon>
    </lineage>
</organism>
<proteinExistence type="predicted"/>
<name>A0A9D5K0T5_9BACT</name>
<dbReference type="InterPro" id="IPR006680">
    <property type="entry name" value="Amidohydro-rel"/>
</dbReference>
<accession>A0A9D5K0T5</accession>
<keyword evidence="1" id="KW-0456">Lyase</keyword>
<sequence>MIIDCHVHLITATGYIDRLVAEMDKLGIAKVCLLAGQNNIKFWGARMASNEQLIDAYKVYPDRIIPFGFVELGADPPTLIETLYAKGCRGLKVTRPRYNYNDDRLLEYYRRACAYNMPILFHTGTVLRTDADQYYDVDSSRMKPIFLDRIARKFPDLTLIGAHLGNPWYEEAAMTLFWNTNLYFDLSGTILKRKDAAWFTEVLWWSQERLGKLDQAENSHYKRAVSHPFDRICFGSDVPIEEMEQVMEEYHQLFEALNFPPPIRQKVMGQNLADILNLQPT</sequence>
<evidence type="ECO:0000259" key="2">
    <source>
        <dbReference type="Pfam" id="PF04909"/>
    </source>
</evidence>
<feature type="domain" description="Amidohydrolase-related" evidence="2">
    <location>
        <begin position="3"/>
        <end position="274"/>
    </location>
</feature>
<protein>
    <submittedName>
        <fullName evidence="3">Amidohydrolase family protein</fullName>
    </submittedName>
</protein>
<gene>
    <name evidence="3" type="ORF">GF339_21935</name>
</gene>
<dbReference type="Proteomes" id="UP000649604">
    <property type="component" value="Unassembled WGS sequence"/>
</dbReference>
<dbReference type="GO" id="GO:0016787">
    <property type="term" value="F:hydrolase activity"/>
    <property type="evidence" value="ECO:0007669"/>
    <property type="project" value="InterPro"/>
</dbReference>